<dbReference type="AlphaFoldDB" id="A0AAN8YYP8"/>
<organism evidence="2 3">
    <name type="scientific">Dillenia turbinata</name>
    <dbReference type="NCBI Taxonomy" id="194707"/>
    <lineage>
        <taxon>Eukaryota</taxon>
        <taxon>Viridiplantae</taxon>
        <taxon>Streptophyta</taxon>
        <taxon>Embryophyta</taxon>
        <taxon>Tracheophyta</taxon>
        <taxon>Spermatophyta</taxon>
        <taxon>Magnoliopsida</taxon>
        <taxon>eudicotyledons</taxon>
        <taxon>Gunneridae</taxon>
        <taxon>Pentapetalae</taxon>
        <taxon>Dilleniales</taxon>
        <taxon>Dilleniaceae</taxon>
        <taxon>Dillenia</taxon>
    </lineage>
</organism>
<evidence type="ECO:0000313" key="2">
    <source>
        <dbReference type="EMBL" id="KAK6918016.1"/>
    </source>
</evidence>
<dbReference type="PROSITE" id="PS52045">
    <property type="entry name" value="NEPROSIN_PEP_CD"/>
    <property type="match status" value="1"/>
</dbReference>
<dbReference type="EMBL" id="JBAMMX010000022">
    <property type="protein sequence ID" value="KAK6918016.1"/>
    <property type="molecule type" value="Genomic_DNA"/>
</dbReference>
<dbReference type="PANTHER" id="PTHR31589">
    <property type="entry name" value="PROTEIN, PUTATIVE (DUF239)-RELATED-RELATED"/>
    <property type="match status" value="1"/>
</dbReference>
<gene>
    <name evidence="2" type="ORF">RJ641_016438</name>
</gene>
<dbReference type="InterPro" id="IPR004314">
    <property type="entry name" value="Neprosin"/>
</dbReference>
<accession>A0AAN8YYP8</accession>
<dbReference type="Gene3D" id="3.90.1320.10">
    <property type="entry name" value="Outer-capsid protein sigma 3, large lobe"/>
    <property type="match status" value="1"/>
</dbReference>
<dbReference type="InterPro" id="IPR053168">
    <property type="entry name" value="Glutamic_endopeptidase"/>
</dbReference>
<sequence>MTQHGETVDCIDINKQPAFDHPLLKDHKIQMKPNLPSDFRMEEASTSEGRAHVNFNRIRCPPGTVPILRATKASLARAKDYSHFHPATPESPGLHQAVLEAKPGVLMGGKASGTVYNYEVKSGQKTSSKMWLTSGDRLNSISVGWTIAPDLFNDTLSHYFIEWDDWNPSGFKAGCINLLCQGFVQVDQSAFPGMAFHDVSQDQVTGNWWLYMLSGNISVGYWPAAILPKLRNGASFFSVGGISQAPVGGLNPPIGSGQFPDDDYLHSAFFRELQFVESAGNWEDVQQNTTSVDVDNPACFTLQNTGWDGEINRYVIMYGGPGGSCGA</sequence>
<feature type="domain" description="Neprosin PEP catalytic" evidence="1">
    <location>
        <begin position="87"/>
        <end position="326"/>
    </location>
</feature>
<keyword evidence="3" id="KW-1185">Reference proteome</keyword>
<dbReference type="InterPro" id="IPR025521">
    <property type="entry name" value="Neprosin_propep"/>
</dbReference>
<dbReference type="PANTHER" id="PTHR31589:SF110">
    <property type="entry name" value="PROTEIN, PUTATIVE (DUF239)-RELATED"/>
    <property type="match status" value="1"/>
</dbReference>
<evidence type="ECO:0000313" key="3">
    <source>
        <dbReference type="Proteomes" id="UP001370490"/>
    </source>
</evidence>
<dbReference type="Pfam" id="PF14365">
    <property type="entry name" value="Neprosin_AP"/>
    <property type="match status" value="1"/>
</dbReference>
<name>A0AAN8YYP8_9MAGN</name>
<dbReference type="Proteomes" id="UP001370490">
    <property type="component" value="Unassembled WGS sequence"/>
</dbReference>
<comment type="caution">
    <text evidence="2">The sequence shown here is derived from an EMBL/GenBank/DDBJ whole genome shotgun (WGS) entry which is preliminary data.</text>
</comment>
<proteinExistence type="predicted"/>
<reference evidence="2 3" key="1">
    <citation type="submission" date="2023-12" db="EMBL/GenBank/DDBJ databases">
        <title>A high-quality genome assembly for Dillenia turbinata (Dilleniales).</title>
        <authorList>
            <person name="Chanderbali A."/>
        </authorList>
    </citation>
    <scope>NUCLEOTIDE SEQUENCE [LARGE SCALE GENOMIC DNA]</scope>
    <source>
        <strain evidence="2">LSX21</strain>
        <tissue evidence="2">Leaf</tissue>
    </source>
</reference>
<dbReference type="Pfam" id="PF03080">
    <property type="entry name" value="Neprosin"/>
    <property type="match status" value="1"/>
</dbReference>
<protein>
    <submittedName>
        <fullName evidence="2">Neprosin activation peptide</fullName>
    </submittedName>
</protein>
<evidence type="ECO:0000259" key="1">
    <source>
        <dbReference type="PROSITE" id="PS52045"/>
    </source>
</evidence>